<accession>A0A0R3X6X0</accession>
<dbReference type="Pfam" id="PF02410">
    <property type="entry name" value="RsfS"/>
    <property type="match status" value="1"/>
</dbReference>
<dbReference type="EMBL" id="UYWX01020738">
    <property type="protein sequence ID" value="VDM34021.1"/>
    <property type="molecule type" value="Genomic_DNA"/>
</dbReference>
<comment type="similarity">
    <text evidence="1">Belongs to the Iojap/RsfS family.</text>
</comment>
<dbReference type="InterPro" id="IPR004394">
    <property type="entry name" value="Iojap/RsfS/C7orf30"/>
</dbReference>
<dbReference type="AlphaFoldDB" id="A0A0R3X6X0"/>
<evidence type="ECO:0000313" key="4">
    <source>
        <dbReference type="WBParaSite" id="TTAC_0000927501-mRNA-1"/>
    </source>
</evidence>
<reference evidence="2 3" key="2">
    <citation type="submission" date="2018-11" db="EMBL/GenBank/DDBJ databases">
        <authorList>
            <consortium name="Pathogen Informatics"/>
        </authorList>
    </citation>
    <scope>NUCLEOTIDE SEQUENCE [LARGE SCALE GENOMIC DNA]</scope>
</reference>
<evidence type="ECO:0000256" key="1">
    <source>
        <dbReference type="ARBA" id="ARBA00010574"/>
    </source>
</evidence>
<evidence type="ECO:0000313" key="3">
    <source>
        <dbReference type="Proteomes" id="UP000274429"/>
    </source>
</evidence>
<organism evidence="4">
    <name type="scientific">Hydatigena taeniaeformis</name>
    <name type="common">Feline tapeworm</name>
    <name type="synonym">Taenia taeniaeformis</name>
    <dbReference type="NCBI Taxonomy" id="6205"/>
    <lineage>
        <taxon>Eukaryota</taxon>
        <taxon>Metazoa</taxon>
        <taxon>Spiralia</taxon>
        <taxon>Lophotrochozoa</taxon>
        <taxon>Platyhelminthes</taxon>
        <taxon>Cestoda</taxon>
        <taxon>Eucestoda</taxon>
        <taxon>Cyclophyllidea</taxon>
        <taxon>Taeniidae</taxon>
        <taxon>Hydatigera</taxon>
    </lineage>
</organism>
<dbReference type="GO" id="GO:0017148">
    <property type="term" value="P:negative regulation of translation"/>
    <property type="evidence" value="ECO:0007669"/>
    <property type="project" value="TreeGrafter"/>
</dbReference>
<dbReference type="InterPro" id="IPR043519">
    <property type="entry name" value="NT_sf"/>
</dbReference>
<sequence length="231" mass="26399">MLRLGKFACEMVCRHFKELKSIRFPILHEVRRGSQSSPSKRPVSLENAIADEDDVIEVFDLPVEPQFEENPEFDMTLGSHGGVFDLPEIVQFLRVENFSDIVSIRIPETVCYGNFMVIATAKSSNHVSQTSKILHQLFKIKRASSDPFPSFEGLEERADWVAVDFGNIILHMFTKVECRQMYDLESLWGIGPEFDEKTQELESSKAQVDFPYSMNLTQADWERIVADATAE</sequence>
<gene>
    <name evidence="2" type="ORF">TTAC_LOCUS9260</name>
</gene>
<evidence type="ECO:0000313" key="2">
    <source>
        <dbReference type="EMBL" id="VDM34021.1"/>
    </source>
</evidence>
<protein>
    <submittedName>
        <fullName evidence="4">EOG090X0AI9</fullName>
    </submittedName>
</protein>
<dbReference type="OrthoDB" id="21330at2759"/>
<name>A0A0R3X6X0_HYDTA</name>
<dbReference type="STRING" id="6205.A0A0R3X6X0"/>
<dbReference type="GO" id="GO:0043023">
    <property type="term" value="F:ribosomal large subunit binding"/>
    <property type="evidence" value="ECO:0007669"/>
    <property type="project" value="TreeGrafter"/>
</dbReference>
<dbReference type="Proteomes" id="UP000274429">
    <property type="component" value="Unassembled WGS sequence"/>
</dbReference>
<dbReference type="GO" id="GO:0005739">
    <property type="term" value="C:mitochondrion"/>
    <property type="evidence" value="ECO:0007669"/>
    <property type="project" value="TreeGrafter"/>
</dbReference>
<keyword evidence="3" id="KW-1185">Reference proteome</keyword>
<dbReference type="WBParaSite" id="TTAC_0000927501-mRNA-1">
    <property type="protein sequence ID" value="TTAC_0000927501-mRNA-1"/>
    <property type="gene ID" value="TTAC_0000927501"/>
</dbReference>
<dbReference type="GO" id="GO:0090071">
    <property type="term" value="P:negative regulation of ribosome biogenesis"/>
    <property type="evidence" value="ECO:0007669"/>
    <property type="project" value="TreeGrafter"/>
</dbReference>
<dbReference type="PANTHER" id="PTHR21043">
    <property type="entry name" value="IOJAP SUPERFAMILY ORTHOLOG"/>
    <property type="match status" value="1"/>
</dbReference>
<proteinExistence type="inferred from homology"/>
<reference evidence="4" key="1">
    <citation type="submission" date="2017-02" db="UniProtKB">
        <authorList>
            <consortium name="WormBaseParasite"/>
        </authorList>
    </citation>
    <scope>IDENTIFICATION</scope>
</reference>
<dbReference type="SUPFAM" id="SSF81301">
    <property type="entry name" value="Nucleotidyltransferase"/>
    <property type="match status" value="1"/>
</dbReference>
<dbReference type="PANTHER" id="PTHR21043:SF0">
    <property type="entry name" value="MITOCHONDRIAL ASSEMBLY OF RIBOSOMAL LARGE SUBUNIT PROTEIN 1"/>
    <property type="match status" value="1"/>
</dbReference>
<dbReference type="Gene3D" id="3.30.460.10">
    <property type="entry name" value="Beta Polymerase, domain 2"/>
    <property type="match status" value="1"/>
</dbReference>